<dbReference type="Proteomes" id="UP000245697">
    <property type="component" value="Unassembled WGS sequence"/>
</dbReference>
<name>A0A316FAH3_9ACTN</name>
<evidence type="ECO:0000256" key="1">
    <source>
        <dbReference type="SAM" id="MobiDB-lite"/>
    </source>
</evidence>
<dbReference type="PROSITE" id="PS51257">
    <property type="entry name" value="PROKAR_LIPOPROTEIN"/>
    <property type="match status" value="1"/>
</dbReference>
<feature type="region of interest" description="Disordered" evidence="1">
    <location>
        <begin position="41"/>
        <end position="101"/>
    </location>
</feature>
<accession>A0A316FAH3</accession>
<evidence type="ECO:0000313" key="3">
    <source>
        <dbReference type="Proteomes" id="UP000245697"/>
    </source>
</evidence>
<comment type="caution">
    <text evidence="2">The sequence shown here is derived from an EMBL/GenBank/DDBJ whole genome shotgun (WGS) entry which is preliminary data.</text>
</comment>
<proteinExistence type="predicted"/>
<dbReference type="EMBL" id="QGGR01000012">
    <property type="protein sequence ID" value="PWK44200.1"/>
    <property type="molecule type" value="Genomic_DNA"/>
</dbReference>
<gene>
    <name evidence="2" type="ORF">BC793_11275</name>
</gene>
<evidence type="ECO:0000313" key="2">
    <source>
        <dbReference type="EMBL" id="PWK44200.1"/>
    </source>
</evidence>
<dbReference type="AlphaFoldDB" id="A0A316FAH3"/>
<protein>
    <recommendedName>
        <fullName evidence="4">PknH-like protein</fullName>
    </recommendedName>
</protein>
<reference evidence="2 3" key="1">
    <citation type="submission" date="2018-05" db="EMBL/GenBank/DDBJ databases">
        <title>Genomic Encyclopedia of Archaeal and Bacterial Type Strains, Phase II (KMG-II): from individual species to whole genera.</title>
        <authorList>
            <person name="Goeker M."/>
        </authorList>
    </citation>
    <scope>NUCLEOTIDE SEQUENCE [LARGE SCALE GENOMIC DNA]</scope>
    <source>
        <strain evidence="2 3">DSM 45184</strain>
    </source>
</reference>
<keyword evidence="3" id="KW-1185">Reference proteome</keyword>
<feature type="compositionally biased region" description="Low complexity" evidence="1">
    <location>
        <begin position="41"/>
        <end position="84"/>
    </location>
</feature>
<organism evidence="2 3">
    <name type="scientific">Actinoplanes xinjiangensis</name>
    <dbReference type="NCBI Taxonomy" id="512350"/>
    <lineage>
        <taxon>Bacteria</taxon>
        <taxon>Bacillati</taxon>
        <taxon>Actinomycetota</taxon>
        <taxon>Actinomycetes</taxon>
        <taxon>Micromonosporales</taxon>
        <taxon>Micromonosporaceae</taxon>
        <taxon>Actinoplanes</taxon>
    </lineage>
</organism>
<sequence>MRLAVAGTALIGVLAGCVTRTPTSTEASQVALPSLAASLPAVPADDPQSAPSAPSGSAAPTTPAAPASSRPAGSPGPTGTTKGRPPGPPPAPAPAARPRVPTGAELRKALLGSGDLPGFQVDGGAGGDAGGGGCPALDTDFSSGASAKAEVLLFQSASTESAYIRERVRQLGESRARAALDRVRGAPGSCGTFTTTVDQLGAVTVSVNRLGVGRIGDEATALRITMRPKIASLVAVENLVLVRRGGTLIILSHTSLSAIDDALTVRAAARAYTKTTSVW</sequence>
<evidence type="ECO:0008006" key="4">
    <source>
        <dbReference type="Google" id="ProtNLM"/>
    </source>
</evidence>
<feature type="compositionally biased region" description="Pro residues" evidence="1">
    <location>
        <begin position="85"/>
        <end position="95"/>
    </location>
</feature>